<evidence type="ECO:0000313" key="2">
    <source>
        <dbReference type="EMBL" id="PNI91284.1"/>
    </source>
</evidence>
<sequence>MARSSSLGRECGTPRSGLGKGGPPRPQGPQARCTLGRRCTVSRKCRRPRPSWTMAPPRNVVKIAIQMRDAIPQLIQLDQAKPLAAVLKEVEPDAL</sequence>
<proteinExistence type="predicted"/>
<accession>A0A2J8Q4T5</accession>
<dbReference type="Proteomes" id="UP000236370">
    <property type="component" value="Unassembled WGS sequence"/>
</dbReference>
<organism evidence="2 3">
    <name type="scientific">Pan troglodytes</name>
    <name type="common">Chimpanzee</name>
    <dbReference type="NCBI Taxonomy" id="9598"/>
    <lineage>
        <taxon>Eukaryota</taxon>
        <taxon>Metazoa</taxon>
        <taxon>Chordata</taxon>
        <taxon>Craniata</taxon>
        <taxon>Vertebrata</taxon>
        <taxon>Euteleostomi</taxon>
        <taxon>Mammalia</taxon>
        <taxon>Eutheria</taxon>
        <taxon>Euarchontoglires</taxon>
        <taxon>Primates</taxon>
        <taxon>Haplorrhini</taxon>
        <taxon>Catarrhini</taxon>
        <taxon>Hominidae</taxon>
        <taxon>Pan</taxon>
    </lineage>
</organism>
<reference evidence="2 3" key="1">
    <citation type="submission" date="2017-12" db="EMBL/GenBank/DDBJ databases">
        <title>High-resolution comparative analysis of great ape genomes.</title>
        <authorList>
            <person name="Pollen A."/>
            <person name="Hastie A."/>
            <person name="Hormozdiari F."/>
            <person name="Dougherty M."/>
            <person name="Liu R."/>
            <person name="Chaisson M."/>
            <person name="Hoppe E."/>
            <person name="Hill C."/>
            <person name="Pang A."/>
            <person name="Hillier L."/>
            <person name="Baker C."/>
            <person name="Armstrong J."/>
            <person name="Shendure J."/>
            <person name="Paten B."/>
            <person name="Wilson R."/>
            <person name="Chao H."/>
            <person name="Schneider V."/>
            <person name="Ventura M."/>
            <person name="Kronenberg Z."/>
            <person name="Murali S."/>
            <person name="Gordon D."/>
            <person name="Cantsilieris S."/>
            <person name="Munson K."/>
            <person name="Nelson B."/>
            <person name="Raja A."/>
            <person name="Underwood J."/>
            <person name="Diekhans M."/>
            <person name="Fiddes I."/>
            <person name="Haussler D."/>
            <person name="Eichler E."/>
        </authorList>
    </citation>
    <scope>NUCLEOTIDE SEQUENCE [LARGE SCALE GENOMIC DNA]</scope>
    <source>
        <strain evidence="2">Yerkes chimp pedigree #C0471</strain>
    </source>
</reference>
<feature type="region of interest" description="Disordered" evidence="1">
    <location>
        <begin position="1"/>
        <end position="35"/>
    </location>
</feature>
<protein>
    <submittedName>
        <fullName evidence="2">ELMO3 isoform 5</fullName>
    </submittedName>
</protein>
<dbReference type="AlphaFoldDB" id="A0A2J8Q4T5"/>
<evidence type="ECO:0000313" key="3">
    <source>
        <dbReference type="Proteomes" id="UP000236370"/>
    </source>
</evidence>
<evidence type="ECO:0000256" key="1">
    <source>
        <dbReference type="SAM" id="MobiDB-lite"/>
    </source>
</evidence>
<dbReference type="EMBL" id="NBAG03000083">
    <property type="protein sequence ID" value="PNI91284.1"/>
    <property type="molecule type" value="Genomic_DNA"/>
</dbReference>
<name>A0A2J8Q4T5_PANTR</name>
<comment type="caution">
    <text evidence="2">The sequence shown here is derived from an EMBL/GenBank/DDBJ whole genome shotgun (WGS) entry which is preliminary data.</text>
</comment>
<gene>
    <name evidence="2" type="ORF">CK820_G0044702</name>
</gene>